<keyword evidence="10" id="KW-0804">Transcription</keyword>
<comment type="similarity">
    <text evidence="12">Belongs to the pacC/RIM101 family.</text>
</comment>
<dbReference type="GeneID" id="63789640"/>
<name>A0A364KLK4_TALAM</name>
<evidence type="ECO:0000256" key="7">
    <source>
        <dbReference type="ARBA" id="ARBA00023015"/>
    </source>
</evidence>
<dbReference type="STRING" id="1196081.A0A364KLK4"/>
<evidence type="ECO:0000256" key="8">
    <source>
        <dbReference type="ARBA" id="ARBA00023125"/>
    </source>
</evidence>
<feature type="compositionally biased region" description="Low complexity" evidence="15">
    <location>
        <begin position="650"/>
        <end position="659"/>
    </location>
</feature>
<keyword evidence="5 14" id="KW-0863">Zinc-finger</keyword>
<dbReference type="GO" id="GO:0003677">
    <property type="term" value="F:DNA binding"/>
    <property type="evidence" value="ECO:0007669"/>
    <property type="project" value="UniProtKB-KW"/>
</dbReference>
<dbReference type="FunFam" id="3.30.160.60:FF:000993">
    <property type="entry name" value="pH-response transcription factor pacC/RIM101"/>
    <property type="match status" value="1"/>
</dbReference>
<keyword evidence="11" id="KW-0539">Nucleus</keyword>
<feature type="compositionally biased region" description="Basic and acidic residues" evidence="15">
    <location>
        <begin position="661"/>
        <end position="685"/>
    </location>
</feature>
<dbReference type="EMBL" id="MIKG01000001">
    <property type="protein sequence ID" value="RAO64411.1"/>
    <property type="molecule type" value="Genomic_DNA"/>
</dbReference>
<feature type="domain" description="C2H2-type" evidence="16">
    <location>
        <begin position="148"/>
        <end position="177"/>
    </location>
</feature>
<evidence type="ECO:0000256" key="3">
    <source>
        <dbReference type="ARBA" id="ARBA00022723"/>
    </source>
</evidence>
<dbReference type="GO" id="GO:0045944">
    <property type="term" value="P:positive regulation of transcription by RNA polymerase II"/>
    <property type="evidence" value="ECO:0007669"/>
    <property type="project" value="TreeGrafter"/>
</dbReference>
<evidence type="ECO:0000256" key="4">
    <source>
        <dbReference type="ARBA" id="ARBA00022737"/>
    </source>
</evidence>
<feature type="region of interest" description="Disordered" evidence="15">
    <location>
        <begin position="1"/>
        <end position="72"/>
    </location>
</feature>
<evidence type="ECO:0000256" key="10">
    <source>
        <dbReference type="ARBA" id="ARBA00023163"/>
    </source>
</evidence>
<dbReference type="Pfam" id="PF00096">
    <property type="entry name" value="zf-C2H2"/>
    <property type="match status" value="1"/>
</dbReference>
<feature type="compositionally biased region" description="Polar residues" evidence="15">
    <location>
        <begin position="584"/>
        <end position="595"/>
    </location>
</feature>
<dbReference type="PROSITE" id="PS00028">
    <property type="entry name" value="ZINC_FINGER_C2H2_1"/>
    <property type="match status" value="2"/>
</dbReference>
<reference evidence="17 18" key="1">
    <citation type="journal article" date="2017" name="Biotechnol. Biofuels">
        <title>Differential beta-glucosidase expression as a function of carbon source availability in Talaromyces amestolkiae: a genomic and proteomic approach.</title>
        <authorList>
            <person name="de Eugenio L.I."/>
            <person name="Mendez-Liter J.A."/>
            <person name="Nieto-Dominguez M."/>
            <person name="Alonso L."/>
            <person name="Gil-Munoz J."/>
            <person name="Barriuso J."/>
            <person name="Prieto A."/>
            <person name="Martinez M.J."/>
        </authorList>
    </citation>
    <scope>NUCLEOTIDE SEQUENCE [LARGE SCALE GENOMIC DNA]</scope>
    <source>
        <strain evidence="17 18">CIB</strain>
    </source>
</reference>
<dbReference type="InterPro" id="IPR050806">
    <property type="entry name" value="pacC/RIM101"/>
</dbReference>
<keyword evidence="7" id="KW-0805">Transcription regulation</keyword>
<dbReference type="Gene3D" id="3.30.160.60">
    <property type="entry name" value="Classic Zinc Finger"/>
    <property type="match status" value="2"/>
</dbReference>
<gene>
    <name evidence="17" type="ORF">BHQ10_000423</name>
</gene>
<evidence type="ECO:0000256" key="9">
    <source>
        <dbReference type="ARBA" id="ARBA00023159"/>
    </source>
</evidence>
<feature type="compositionally biased region" description="Low complexity" evidence="15">
    <location>
        <begin position="458"/>
        <end position="472"/>
    </location>
</feature>
<comment type="subcellular location">
    <subcellularLocation>
        <location evidence="1">Nucleus</location>
    </subcellularLocation>
</comment>
<feature type="compositionally biased region" description="Polar residues" evidence="15">
    <location>
        <begin position="695"/>
        <end position="706"/>
    </location>
</feature>
<comment type="caution">
    <text evidence="17">The sequence shown here is derived from an EMBL/GenBank/DDBJ whole genome shotgun (WGS) entry which is preliminary data.</text>
</comment>
<evidence type="ECO:0000259" key="16">
    <source>
        <dbReference type="PROSITE" id="PS50157"/>
    </source>
</evidence>
<dbReference type="OrthoDB" id="6155966at2759"/>
<dbReference type="GO" id="GO:0008270">
    <property type="term" value="F:zinc ion binding"/>
    <property type="evidence" value="ECO:0007669"/>
    <property type="project" value="UniProtKB-KW"/>
</dbReference>
<feature type="region of interest" description="Disordered" evidence="15">
    <location>
        <begin position="539"/>
        <end position="614"/>
    </location>
</feature>
<feature type="compositionally biased region" description="Polar residues" evidence="15">
    <location>
        <begin position="24"/>
        <end position="55"/>
    </location>
</feature>
<dbReference type="AlphaFoldDB" id="A0A364KLK4"/>
<keyword evidence="18" id="KW-1185">Reference proteome</keyword>
<dbReference type="SMART" id="SM00355">
    <property type="entry name" value="ZnF_C2H2"/>
    <property type="match status" value="3"/>
</dbReference>
<evidence type="ECO:0000313" key="18">
    <source>
        <dbReference type="Proteomes" id="UP000249363"/>
    </source>
</evidence>
<dbReference type="Proteomes" id="UP000249363">
    <property type="component" value="Unassembled WGS sequence"/>
</dbReference>
<dbReference type="InterPro" id="IPR036236">
    <property type="entry name" value="Znf_C2H2_sf"/>
</dbReference>
<feature type="compositionally biased region" description="Low complexity" evidence="15">
    <location>
        <begin position="1"/>
        <end position="23"/>
    </location>
</feature>
<evidence type="ECO:0000256" key="6">
    <source>
        <dbReference type="ARBA" id="ARBA00022833"/>
    </source>
</evidence>
<keyword evidence="4" id="KW-0677">Repeat</keyword>
<feature type="compositionally biased region" description="Basic and acidic residues" evidence="15">
    <location>
        <begin position="539"/>
        <end position="576"/>
    </location>
</feature>
<dbReference type="RefSeq" id="XP_040728928.1">
    <property type="nucleotide sequence ID" value="XM_040876573.1"/>
</dbReference>
<organism evidence="17 18">
    <name type="scientific">Talaromyces amestolkiae</name>
    <dbReference type="NCBI Taxonomy" id="1196081"/>
    <lineage>
        <taxon>Eukaryota</taxon>
        <taxon>Fungi</taxon>
        <taxon>Dikarya</taxon>
        <taxon>Ascomycota</taxon>
        <taxon>Pezizomycotina</taxon>
        <taxon>Eurotiomycetes</taxon>
        <taxon>Eurotiomycetidae</taxon>
        <taxon>Eurotiales</taxon>
        <taxon>Trichocomaceae</taxon>
        <taxon>Talaromyces</taxon>
        <taxon>Talaromyces sect. Talaromyces</taxon>
    </lineage>
</organism>
<evidence type="ECO:0000256" key="5">
    <source>
        <dbReference type="ARBA" id="ARBA00022771"/>
    </source>
</evidence>
<sequence length="723" mass="77670">MADTAPATAAPPAAATTAPAAAPSQHQFQTTTQPQASETSSAQSPNASTATATNGQSQAPAPAQFQSQTQTQTQSQAQAQAQAAQAQAQAAAAVAVVGNQSNTNGNAGIEEFPCMWQGCTERCANPETLYEHVCEKHVGRKSTNNLNLTCQWGNCRTTTVKRDHITSHIRVHVPLKPHKCELCGKAFKRPQDLKKHVKTHADDSVLIRSPGPTDVRGQEIPYGMMNNPKGFPAGAHYFEQPMNPVHAGQGYHPQAQYYQGQPHPQPPNAAYGNVYYTLNAGDNHTVYDSRKRIFDSVNAFFGDTKRRQFDPTSYAAIGQRLGGLQGLQLPLNAGPGADYHMGGGIPVGPGGGYGPALAAPAYHLPPMTNARTKSDLLDLDRMLETIHTTVYESDDHVAAAGIAQPGATYIPRMSHGGTTHQTPPITLPSSHATATTTNMSNASIIAATSPGSTPALTPPSSAVSYASSHHSPGSYSHRVSPPHDHDMAMYPRLPSTTAHEMAGGYTASANAAPPSTLSNSFEYNDRRRWMGGVLERSRPDDYAKSSIDDMLEDGERTPTRKDPLDHDSNESDDKFNHNLIDPALQQQETRSSSSPDAEAAKRAAQAATEATRRGEEEWLENVRILEQLRAYVRDRLARGDYEEEGESKSDNAASSGAASSEDDHMEGVEHTEHSHSTEERQKSEDSNPLAALKELTTSSPSSTQGLYPTLKGIEDDAESTKME</sequence>
<evidence type="ECO:0000256" key="13">
    <source>
        <dbReference type="ARBA" id="ARBA00039490"/>
    </source>
</evidence>
<keyword evidence="9" id="KW-0010">Activator</keyword>
<proteinExistence type="inferred from homology"/>
<dbReference type="PANTHER" id="PTHR47257:SF1">
    <property type="entry name" value="PH-RESPONSE TRANSCRIPTION FACTOR PACC_RIM101"/>
    <property type="match status" value="1"/>
</dbReference>
<dbReference type="InterPro" id="IPR013087">
    <property type="entry name" value="Znf_C2H2_type"/>
</dbReference>
<feature type="region of interest" description="Disordered" evidence="15">
    <location>
        <begin position="640"/>
        <end position="723"/>
    </location>
</feature>
<evidence type="ECO:0000256" key="12">
    <source>
        <dbReference type="ARBA" id="ARBA00038089"/>
    </source>
</evidence>
<evidence type="ECO:0000313" key="17">
    <source>
        <dbReference type="EMBL" id="RAO64411.1"/>
    </source>
</evidence>
<dbReference type="PROSITE" id="PS50157">
    <property type="entry name" value="ZINC_FINGER_C2H2_2"/>
    <property type="match status" value="2"/>
</dbReference>
<dbReference type="PANTHER" id="PTHR47257">
    <property type="entry name" value="PH-RESPONSE TRANSCRIPTION FACTOR PACC/RIM101"/>
    <property type="match status" value="1"/>
</dbReference>
<feature type="region of interest" description="Disordered" evidence="15">
    <location>
        <begin position="450"/>
        <end position="482"/>
    </location>
</feature>
<dbReference type="GO" id="GO:0005634">
    <property type="term" value="C:nucleus"/>
    <property type="evidence" value="ECO:0007669"/>
    <property type="project" value="UniProtKB-SubCell"/>
</dbReference>
<keyword evidence="3" id="KW-0479">Metal-binding</keyword>
<evidence type="ECO:0000256" key="14">
    <source>
        <dbReference type="PROSITE-ProRule" id="PRU00042"/>
    </source>
</evidence>
<keyword evidence="2" id="KW-0678">Repressor</keyword>
<dbReference type="SUPFAM" id="SSF57667">
    <property type="entry name" value="beta-beta-alpha zinc fingers"/>
    <property type="match status" value="1"/>
</dbReference>
<evidence type="ECO:0000256" key="15">
    <source>
        <dbReference type="SAM" id="MobiDB-lite"/>
    </source>
</evidence>
<evidence type="ECO:0000256" key="2">
    <source>
        <dbReference type="ARBA" id="ARBA00022491"/>
    </source>
</evidence>
<keyword evidence="6" id="KW-0862">Zinc</keyword>
<keyword evidence="8" id="KW-0238">DNA-binding</keyword>
<accession>A0A364KLK4</accession>
<feature type="compositionally biased region" description="Basic and acidic residues" evidence="15">
    <location>
        <begin position="712"/>
        <end position="723"/>
    </location>
</feature>
<evidence type="ECO:0000256" key="11">
    <source>
        <dbReference type="ARBA" id="ARBA00023242"/>
    </source>
</evidence>
<protein>
    <recommendedName>
        <fullName evidence="13">pH-response transcription factor pacC/RIM101</fullName>
    </recommendedName>
</protein>
<feature type="compositionally biased region" description="Low complexity" evidence="15">
    <location>
        <begin position="56"/>
        <end position="72"/>
    </location>
</feature>
<feature type="domain" description="C2H2-type" evidence="16">
    <location>
        <begin position="178"/>
        <end position="205"/>
    </location>
</feature>
<evidence type="ECO:0000256" key="1">
    <source>
        <dbReference type="ARBA" id="ARBA00004123"/>
    </source>
</evidence>